<dbReference type="AlphaFoldDB" id="A0A0L6UPZ1"/>
<accession>A0A0L6UPZ1</accession>
<dbReference type="Proteomes" id="UP000037035">
    <property type="component" value="Unassembled WGS sequence"/>
</dbReference>
<proteinExistence type="predicted"/>
<sequence length="100" mass="10817">MWSLDCSLAGACFMSTAGKSRGEKKGKETGEQKVLVYESTSGAENHIPLTSIGPRPFEGLLAAQITKKINEALRFAKARVDQEPITVRACILIKLGPKKV</sequence>
<protein>
    <submittedName>
        <fullName evidence="1">Uncharacterized protein</fullName>
    </submittedName>
</protein>
<dbReference type="EMBL" id="LAVV01009424">
    <property type="protein sequence ID" value="KNZ50601.1"/>
    <property type="molecule type" value="Genomic_DNA"/>
</dbReference>
<comment type="caution">
    <text evidence="1">The sequence shown here is derived from an EMBL/GenBank/DDBJ whole genome shotgun (WGS) entry which is preliminary data.</text>
</comment>
<keyword evidence="2" id="KW-1185">Reference proteome</keyword>
<evidence type="ECO:0000313" key="1">
    <source>
        <dbReference type="EMBL" id="KNZ50601.1"/>
    </source>
</evidence>
<gene>
    <name evidence="1" type="ORF">VP01_432g1</name>
</gene>
<reference evidence="1 2" key="1">
    <citation type="submission" date="2015-08" db="EMBL/GenBank/DDBJ databases">
        <title>Next Generation Sequencing and Analysis of the Genome of Puccinia sorghi L Schw, the Causal Agent of Maize Common Rust.</title>
        <authorList>
            <person name="Rochi L."/>
            <person name="Burguener G."/>
            <person name="Darino M."/>
            <person name="Turjanski A."/>
            <person name="Kreff E."/>
            <person name="Dieguez M.J."/>
            <person name="Sacco F."/>
        </authorList>
    </citation>
    <scope>NUCLEOTIDE SEQUENCE [LARGE SCALE GENOMIC DNA]</scope>
    <source>
        <strain evidence="1 2">RO10H11247</strain>
    </source>
</reference>
<dbReference type="VEuPathDB" id="FungiDB:VP01_432g1"/>
<organism evidence="1 2">
    <name type="scientific">Puccinia sorghi</name>
    <dbReference type="NCBI Taxonomy" id="27349"/>
    <lineage>
        <taxon>Eukaryota</taxon>
        <taxon>Fungi</taxon>
        <taxon>Dikarya</taxon>
        <taxon>Basidiomycota</taxon>
        <taxon>Pucciniomycotina</taxon>
        <taxon>Pucciniomycetes</taxon>
        <taxon>Pucciniales</taxon>
        <taxon>Pucciniaceae</taxon>
        <taxon>Puccinia</taxon>
    </lineage>
</organism>
<evidence type="ECO:0000313" key="2">
    <source>
        <dbReference type="Proteomes" id="UP000037035"/>
    </source>
</evidence>
<name>A0A0L6UPZ1_9BASI</name>